<dbReference type="Proteomes" id="UP000813385">
    <property type="component" value="Unassembled WGS sequence"/>
</dbReference>
<feature type="transmembrane region" description="Helical" evidence="7">
    <location>
        <begin position="141"/>
        <end position="163"/>
    </location>
</feature>
<keyword evidence="5 7" id="KW-0472">Membrane</keyword>
<feature type="transmembrane region" description="Helical" evidence="7">
    <location>
        <begin position="45"/>
        <end position="66"/>
    </location>
</feature>
<comment type="subcellular location">
    <subcellularLocation>
        <location evidence="1">Membrane</location>
        <topology evidence="1">Multi-pass membrane protein</topology>
    </subcellularLocation>
</comment>
<name>A0A8K0WZR0_9PEZI</name>
<dbReference type="InterPro" id="IPR036259">
    <property type="entry name" value="MFS_trans_sf"/>
</dbReference>
<evidence type="ECO:0000256" key="7">
    <source>
        <dbReference type="SAM" id="Phobius"/>
    </source>
</evidence>
<evidence type="ECO:0000256" key="5">
    <source>
        <dbReference type="ARBA" id="ARBA00023136"/>
    </source>
</evidence>
<evidence type="ECO:0000256" key="1">
    <source>
        <dbReference type="ARBA" id="ARBA00004141"/>
    </source>
</evidence>
<accession>A0A8K0WZR0</accession>
<evidence type="ECO:0000256" key="2">
    <source>
        <dbReference type="ARBA" id="ARBA00022448"/>
    </source>
</evidence>
<feature type="transmembrane region" description="Helical" evidence="7">
    <location>
        <begin position="115"/>
        <end position="135"/>
    </location>
</feature>
<evidence type="ECO:0000313" key="9">
    <source>
        <dbReference type="EMBL" id="KAH7353705.1"/>
    </source>
</evidence>
<feature type="transmembrane region" description="Helical" evidence="7">
    <location>
        <begin position="410"/>
        <end position="427"/>
    </location>
</feature>
<dbReference type="GO" id="GO:0016020">
    <property type="term" value="C:membrane"/>
    <property type="evidence" value="ECO:0007669"/>
    <property type="project" value="UniProtKB-SubCell"/>
</dbReference>
<gene>
    <name evidence="9" type="ORF">B0T11DRAFT_259965</name>
</gene>
<evidence type="ECO:0000259" key="8">
    <source>
        <dbReference type="PROSITE" id="PS50850"/>
    </source>
</evidence>
<evidence type="ECO:0000256" key="6">
    <source>
        <dbReference type="SAM" id="MobiDB-lite"/>
    </source>
</evidence>
<feature type="transmembrane region" description="Helical" evidence="7">
    <location>
        <begin position="347"/>
        <end position="365"/>
    </location>
</feature>
<sequence length="499" mass="55476">MGDDKSSDQVSPASPSRGSIEAAEKPENVAPAYNRKAERRLRLKIDLMIMPTVCLLYLFCFIDRANIGNARIAGLDVDLGMKGLDYNATLSIFYVSYIIFEIPSNIICKMMGPGWFIPLLTLLFGICSIGTAWVTTVPQLMGVRFLLGVFEAGMLPGIAYFLSRWYRRAELTFRLSMYLVMGPLAGAFGGLLASAILTLDSFAGIDSWRMIFAIEGIITIILGVIGFFTLTDRPSSARWLSAEEKDLAERRLLEERIGSTQVLDKMDKTKLWRGIQNPVVISTSIIFLFCNVTVQGLGFFAPTIVRSIYPGRPVIQQQLFTVPPYIVGAFFTLLLPLLSWRLDRRQIFMILSAPMSIIGYIMFLSTSVASVRYAATFLIASGVFSLGALTNGQVSANVVSDTARTSAIGLNVMFGNIGGLVSTWSYLPWDGPDFHIGNGLNLACTSGTLILATATYFWMKRNNLKRQDREPEELEKLGAMSDTQWESLDWNHPSFRWRL</sequence>
<dbReference type="InterPro" id="IPR020846">
    <property type="entry name" value="MFS_dom"/>
</dbReference>
<evidence type="ECO:0000256" key="4">
    <source>
        <dbReference type="ARBA" id="ARBA00022989"/>
    </source>
</evidence>
<feature type="domain" description="Major facilitator superfamily (MFS) profile" evidence="8">
    <location>
        <begin position="49"/>
        <end position="463"/>
    </location>
</feature>
<feature type="transmembrane region" description="Helical" evidence="7">
    <location>
        <begin position="439"/>
        <end position="459"/>
    </location>
</feature>
<keyword evidence="3 7" id="KW-0812">Transmembrane</keyword>
<feature type="compositionally biased region" description="Polar residues" evidence="6">
    <location>
        <begin position="8"/>
        <end position="17"/>
    </location>
</feature>
<proteinExistence type="predicted"/>
<feature type="transmembrane region" description="Helical" evidence="7">
    <location>
        <begin position="322"/>
        <end position="340"/>
    </location>
</feature>
<feature type="region of interest" description="Disordered" evidence="6">
    <location>
        <begin position="1"/>
        <end position="25"/>
    </location>
</feature>
<evidence type="ECO:0000256" key="3">
    <source>
        <dbReference type="ARBA" id="ARBA00022692"/>
    </source>
</evidence>
<dbReference type="FunFam" id="1.20.1250.20:FF:000013">
    <property type="entry name" value="MFS general substrate transporter"/>
    <property type="match status" value="1"/>
</dbReference>
<dbReference type="Gene3D" id="1.20.1250.20">
    <property type="entry name" value="MFS general substrate transporter like domains"/>
    <property type="match status" value="2"/>
</dbReference>
<organism evidence="9 10">
    <name type="scientific">Plectosphaerella cucumerina</name>
    <dbReference type="NCBI Taxonomy" id="40658"/>
    <lineage>
        <taxon>Eukaryota</taxon>
        <taxon>Fungi</taxon>
        <taxon>Dikarya</taxon>
        <taxon>Ascomycota</taxon>
        <taxon>Pezizomycotina</taxon>
        <taxon>Sordariomycetes</taxon>
        <taxon>Hypocreomycetidae</taxon>
        <taxon>Glomerellales</taxon>
        <taxon>Plectosphaerellaceae</taxon>
        <taxon>Plectosphaerella</taxon>
    </lineage>
</organism>
<keyword evidence="4 7" id="KW-1133">Transmembrane helix</keyword>
<comment type="caution">
    <text evidence="9">The sequence shown here is derived from an EMBL/GenBank/DDBJ whole genome shotgun (WGS) entry which is preliminary data.</text>
</comment>
<feature type="transmembrane region" description="Helical" evidence="7">
    <location>
        <begin position="279"/>
        <end position="302"/>
    </location>
</feature>
<feature type="transmembrane region" description="Helical" evidence="7">
    <location>
        <begin position="210"/>
        <end position="230"/>
    </location>
</feature>
<dbReference type="Pfam" id="PF07690">
    <property type="entry name" value="MFS_1"/>
    <property type="match status" value="1"/>
</dbReference>
<feature type="transmembrane region" description="Helical" evidence="7">
    <location>
        <begin position="86"/>
        <end position="103"/>
    </location>
</feature>
<dbReference type="PANTHER" id="PTHR43791:SF48">
    <property type="entry name" value="TRANSPORTER, PUTATIVE (AFU_ORTHOLOGUE AFUA_4G01000)-RELATED"/>
    <property type="match status" value="1"/>
</dbReference>
<reference evidence="9" key="1">
    <citation type="journal article" date="2021" name="Nat. Commun.">
        <title>Genetic determinants of endophytism in the Arabidopsis root mycobiome.</title>
        <authorList>
            <person name="Mesny F."/>
            <person name="Miyauchi S."/>
            <person name="Thiergart T."/>
            <person name="Pickel B."/>
            <person name="Atanasova L."/>
            <person name="Karlsson M."/>
            <person name="Huettel B."/>
            <person name="Barry K.W."/>
            <person name="Haridas S."/>
            <person name="Chen C."/>
            <person name="Bauer D."/>
            <person name="Andreopoulos W."/>
            <person name="Pangilinan J."/>
            <person name="LaButti K."/>
            <person name="Riley R."/>
            <person name="Lipzen A."/>
            <person name="Clum A."/>
            <person name="Drula E."/>
            <person name="Henrissat B."/>
            <person name="Kohler A."/>
            <person name="Grigoriev I.V."/>
            <person name="Martin F.M."/>
            <person name="Hacquard S."/>
        </authorList>
    </citation>
    <scope>NUCLEOTIDE SEQUENCE</scope>
    <source>
        <strain evidence="9">MPI-CAGE-AT-0016</strain>
    </source>
</reference>
<dbReference type="FunFam" id="1.20.1250.20:FF:000034">
    <property type="entry name" value="MFS general substrate transporter"/>
    <property type="match status" value="1"/>
</dbReference>
<dbReference type="OrthoDB" id="2985014at2759"/>
<keyword evidence="2" id="KW-0813">Transport</keyword>
<keyword evidence="10" id="KW-1185">Reference proteome</keyword>
<dbReference type="PANTHER" id="PTHR43791">
    <property type="entry name" value="PERMEASE-RELATED"/>
    <property type="match status" value="1"/>
</dbReference>
<dbReference type="GO" id="GO:0022857">
    <property type="term" value="F:transmembrane transporter activity"/>
    <property type="evidence" value="ECO:0007669"/>
    <property type="project" value="InterPro"/>
</dbReference>
<dbReference type="SUPFAM" id="SSF103473">
    <property type="entry name" value="MFS general substrate transporter"/>
    <property type="match status" value="1"/>
</dbReference>
<feature type="transmembrane region" description="Helical" evidence="7">
    <location>
        <begin position="175"/>
        <end position="198"/>
    </location>
</feature>
<dbReference type="EMBL" id="JAGPXD010000005">
    <property type="protein sequence ID" value="KAH7353705.1"/>
    <property type="molecule type" value="Genomic_DNA"/>
</dbReference>
<dbReference type="PROSITE" id="PS50850">
    <property type="entry name" value="MFS"/>
    <property type="match status" value="1"/>
</dbReference>
<feature type="transmembrane region" description="Helical" evidence="7">
    <location>
        <begin position="371"/>
        <end position="389"/>
    </location>
</feature>
<evidence type="ECO:0000313" key="10">
    <source>
        <dbReference type="Proteomes" id="UP000813385"/>
    </source>
</evidence>
<dbReference type="AlphaFoldDB" id="A0A8K0WZR0"/>
<protein>
    <submittedName>
        <fullName evidence="9">Major facilitator superfamily transporter</fullName>
    </submittedName>
</protein>
<dbReference type="InterPro" id="IPR011701">
    <property type="entry name" value="MFS"/>
</dbReference>